<sequence>MPTIVNIRCIACRQGMIFLKMAGVIFVVIGVILLPFGILQFKKEWKAYRKFSPKTQKVFVLIEIFDVLSGVPILSTWLMYLSAFCIVMGVIMITTH</sequence>
<dbReference type="Proteomes" id="UP000009283">
    <property type="component" value="Chromosome"/>
</dbReference>
<proteinExistence type="predicted"/>
<reference evidence="2 3" key="1">
    <citation type="journal article" date="2011" name="Stand. Genomic Sci.">
        <title>Complete Genome Sequence of a thermotolerant sporogenic lactic acid bacterium, Bacillus coagulans strain 36D1.</title>
        <authorList>
            <person name="Rhee M.S."/>
            <person name="Moritz B.E."/>
            <person name="Xie G."/>
            <person name="Glavina Del Rio T."/>
            <person name="Dalin E."/>
            <person name="Tice H."/>
            <person name="Bruce D."/>
            <person name="Goodwin L."/>
            <person name="Chertkov O."/>
            <person name="Brettin T."/>
            <person name="Han C."/>
            <person name="Detter C."/>
            <person name="Pitluck S."/>
            <person name="Land M.L."/>
            <person name="Patel M."/>
            <person name="Ou M."/>
            <person name="Harbrucker R."/>
            <person name="Ingram L.O."/>
            <person name="Shanmugam K.T."/>
        </authorList>
    </citation>
    <scope>NUCLEOTIDE SEQUENCE [LARGE SCALE GENOMIC DNA]</scope>
    <source>
        <strain evidence="2 3">36D1</strain>
    </source>
</reference>
<dbReference type="AlphaFoldDB" id="G2TPX5"/>
<keyword evidence="1" id="KW-0472">Membrane</keyword>
<accession>G2TPX5</accession>
<feature type="transmembrane region" description="Helical" evidence="1">
    <location>
        <begin position="60"/>
        <end position="93"/>
    </location>
</feature>
<evidence type="ECO:0000313" key="2">
    <source>
        <dbReference type="EMBL" id="AEP02321.1"/>
    </source>
</evidence>
<dbReference type="HOGENOM" id="CLU_2505674_0_0_9"/>
<feature type="transmembrane region" description="Helical" evidence="1">
    <location>
        <begin position="17"/>
        <end position="39"/>
    </location>
</feature>
<keyword evidence="1" id="KW-1133">Transmembrane helix</keyword>
<evidence type="ECO:0000256" key="1">
    <source>
        <dbReference type="SAM" id="Phobius"/>
    </source>
</evidence>
<gene>
    <name evidence="2" type="ORF">Bcoa_3149</name>
</gene>
<dbReference type="KEGG" id="bag:Bcoa_3149"/>
<name>G2TPX5_HEYCO</name>
<evidence type="ECO:0000313" key="3">
    <source>
        <dbReference type="Proteomes" id="UP000009283"/>
    </source>
</evidence>
<organism evidence="2 3">
    <name type="scientific">Heyndrickxia coagulans 36D1</name>
    <dbReference type="NCBI Taxonomy" id="345219"/>
    <lineage>
        <taxon>Bacteria</taxon>
        <taxon>Bacillati</taxon>
        <taxon>Bacillota</taxon>
        <taxon>Bacilli</taxon>
        <taxon>Bacillales</taxon>
        <taxon>Bacillaceae</taxon>
        <taxon>Heyndrickxia</taxon>
    </lineage>
</organism>
<dbReference type="EMBL" id="CP003056">
    <property type="protein sequence ID" value="AEP02321.1"/>
    <property type="molecule type" value="Genomic_DNA"/>
</dbReference>
<protein>
    <submittedName>
        <fullName evidence="2">Uncharacterized protein</fullName>
    </submittedName>
</protein>
<keyword evidence="1" id="KW-0812">Transmembrane</keyword>